<dbReference type="AlphaFoldDB" id="A0A9P1DQU2"/>
<evidence type="ECO:0000313" key="1">
    <source>
        <dbReference type="EMBL" id="CAI4013817.1"/>
    </source>
</evidence>
<protein>
    <submittedName>
        <fullName evidence="3">RRM domain-containing protein</fullName>
    </submittedName>
</protein>
<evidence type="ECO:0000313" key="4">
    <source>
        <dbReference type="Proteomes" id="UP001152797"/>
    </source>
</evidence>
<dbReference type="EMBL" id="CAMXCT030006046">
    <property type="protein sequence ID" value="CAL4801129.1"/>
    <property type="molecule type" value="Genomic_DNA"/>
</dbReference>
<dbReference type="Gene3D" id="3.90.79.10">
    <property type="entry name" value="Nucleoside Triphosphate Pyrophosphohydrolase"/>
    <property type="match status" value="1"/>
</dbReference>
<dbReference type="EMBL" id="CAMXCT010006046">
    <property type="protein sequence ID" value="CAI4013817.1"/>
    <property type="molecule type" value="Genomic_DNA"/>
</dbReference>
<sequence>MARYAIFLEEAKYFLKDNRKDLIWLVRAAHYFPASELNGQERLPGDEDDEDALQRLVRHLHTLKKKENFHNFQPRPWSKPSSFPLVYVVTGADCTEVHLNKLEKMKFSRGGVISVTRIPDQPWCRESSQDVHPRDQWAWGTLMPLYFKVIGQREQKWLVNFFGTQWQGNELIINEQVNQEFFRRQLNADSDKLFARYVGLALVHPHPSPDRVLLLTLFQHDPKNGDAWAVPGGSVDRAKDQDWIQAAMREFEEEVNPSGDAQWSAAAAFEPGNFQLISLQNLLPESDIQNMNRPCLNFVVARAKQAFYQLTQTAAPHPDGGQALKLPTDFVHWHRTAARNVALLAGHKAAFVGA</sequence>
<dbReference type="OrthoDB" id="10562158at2759"/>
<dbReference type="SUPFAM" id="SSF55811">
    <property type="entry name" value="Nudix"/>
    <property type="match status" value="1"/>
</dbReference>
<dbReference type="Proteomes" id="UP001152797">
    <property type="component" value="Unassembled WGS sequence"/>
</dbReference>
<proteinExistence type="predicted"/>
<dbReference type="EMBL" id="CAMXCT020006046">
    <property type="protein sequence ID" value="CAL1167192.1"/>
    <property type="molecule type" value="Genomic_DNA"/>
</dbReference>
<accession>A0A9P1DQU2</accession>
<gene>
    <name evidence="1" type="ORF">C1SCF055_LOCUS38760</name>
</gene>
<evidence type="ECO:0000313" key="2">
    <source>
        <dbReference type="EMBL" id="CAL1167192.1"/>
    </source>
</evidence>
<evidence type="ECO:0000313" key="3">
    <source>
        <dbReference type="EMBL" id="CAL4801129.1"/>
    </source>
</evidence>
<dbReference type="InterPro" id="IPR015797">
    <property type="entry name" value="NUDIX_hydrolase-like_dom_sf"/>
</dbReference>
<organism evidence="1">
    <name type="scientific">Cladocopium goreaui</name>
    <dbReference type="NCBI Taxonomy" id="2562237"/>
    <lineage>
        <taxon>Eukaryota</taxon>
        <taxon>Sar</taxon>
        <taxon>Alveolata</taxon>
        <taxon>Dinophyceae</taxon>
        <taxon>Suessiales</taxon>
        <taxon>Symbiodiniaceae</taxon>
        <taxon>Cladocopium</taxon>
    </lineage>
</organism>
<name>A0A9P1DQU2_9DINO</name>
<keyword evidence="4" id="KW-1185">Reference proteome</keyword>
<reference evidence="1" key="1">
    <citation type="submission" date="2022-10" db="EMBL/GenBank/DDBJ databases">
        <authorList>
            <person name="Chen Y."/>
            <person name="Dougan E. K."/>
            <person name="Chan C."/>
            <person name="Rhodes N."/>
            <person name="Thang M."/>
        </authorList>
    </citation>
    <scope>NUCLEOTIDE SEQUENCE</scope>
</reference>
<comment type="caution">
    <text evidence="1">The sequence shown here is derived from an EMBL/GenBank/DDBJ whole genome shotgun (WGS) entry which is preliminary data.</text>
</comment>
<reference evidence="2" key="2">
    <citation type="submission" date="2024-04" db="EMBL/GenBank/DDBJ databases">
        <authorList>
            <person name="Chen Y."/>
            <person name="Shah S."/>
            <person name="Dougan E. K."/>
            <person name="Thang M."/>
            <person name="Chan C."/>
        </authorList>
    </citation>
    <scope>NUCLEOTIDE SEQUENCE [LARGE SCALE GENOMIC DNA]</scope>
</reference>